<sequence>MQKQLAITFVFGVLSFAAARPGVDILGICYDIKGTKISRAPCVISPGYGAGAQYVTYAFNGQEYFVEYPNTRPNLPPTLNGKTAVEYKRDASFLAILKGRPIEGETYINCIKTKDGKTDICALYPD</sequence>
<keyword evidence="2" id="KW-1185">Reference proteome</keyword>
<accession>A0A418VA84</accession>
<reference evidence="1 2" key="1">
    <citation type="submission" date="2018-09" db="EMBL/GenBank/DDBJ databases">
        <authorList>
            <person name="Zhu H."/>
        </authorList>
    </citation>
    <scope>NUCLEOTIDE SEQUENCE [LARGE SCALE GENOMIC DNA]</scope>
    <source>
        <strain evidence="1 2">K2S05-167</strain>
    </source>
</reference>
<dbReference type="OrthoDB" id="70517at2"/>
<dbReference type="AlphaFoldDB" id="A0A418VA84"/>
<dbReference type="Proteomes" id="UP000286287">
    <property type="component" value="Unassembled WGS sequence"/>
</dbReference>
<dbReference type="RefSeq" id="WP_119765626.1">
    <property type="nucleotide sequence ID" value="NZ_QYUJ01000014.1"/>
</dbReference>
<protein>
    <submittedName>
        <fullName evidence="1">Uncharacterized protein</fullName>
    </submittedName>
</protein>
<name>A0A418VA84_9DEIO</name>
<evidence type="ECO:0000313" key="1">
    <source>
        <dbReference type="EMBL" id="RJF72977.1"/>
    </source>
</evidence>
<gene>
    <name evidence="1" type="ORF">D3875_16950</name>
</gene>
<proteinExistence type="predicted"/>
<comment type="caution">
    <text evidence="1">The sequence shown here is derived from an EMBL/GenBank/DDBJ whole genome shotgun (WGS) entry which is preliminary data.</text>
</comment>
<dbReference type="EMBL" id="QYUJ01000014">
    <property type="protein sequence ID" value="RJF72977.1"/>
    <property type="molecule type" value="Genomic_DNA"/>
</dbReference>
<evidence type="ECO:0000313" key="2">
    <source>
        <dbReference type="Proteomes" id="UP000286287"/>
    </source>
</evidence>
<organism evidence="1 2">
    <name type="scientific">Deinococcus cavernae</name>
    <dbReference type="NCBI Taxonomy" id="2320857"/>
    <lineage>
        <taxon>Bacteria</taxon>
        <taxon>Thermotogati</taxon>
        <taxon>Deinococcota</taxon>
        <taxon>Deinococci</taxon>
        <taxon>Deinococcales</taxon>
        <taxon>Deinococcaceae</taxon>
        <taxon>Deinococcus</taxon>
    </lineage>
</organism>